<comment type="caution">
    <text evidence="1">The sequence shown here is derived from an EMBL/GenBank/DDBJ whole genome shotgun (WGS) entry which is preliminary data.</text>
</comment>
<proteinExistence type="predicted"/>
<dbReference type="AlphaFoldDB" id="A0A816TT68"/>
<accession>A0A816TT68</accession>
<dbReference type="Proteomes" id="UP000663824">
    <property type="component" value="Unassembled WGS sequence"/>
</dbReference>
<reference evidence="1" key="1">
    <citation type="submission" date="2021-02" db="EMBL/GenBank/DDBJ databases">
        <authorList>
            <person name="Nowell W R."/>
        </authorList>
    </citation>
    <scope>NUCLEOTIDE SEQUENCE</scope>
</reference>
<evidence type="ECO:0000313" key="1">
    <source>
        <dbReference type="EMBL" id="CAF2105182.1"/>
    </source>
</evidence>
<evidence type="ECO:0000313" key="2">
    <source>
        <dbReference type="Proteomes" id="UP000663824"/>
    </source>
</evidence>
<feature type="non-terminal residue" evidence="1">
    <location>
        <position position="72"/>
    </location>
</feature>
<name>A0A816TT68_9BILA</name>
<dbReference type="EMBL" id="CAJNRE010011841">
    <property type="protein sequence ID" value="CAF2105182.1"/>
    <property type="molecule type" value="Genomic_DNA"/>
</dbReference>
<organism evidence="1 2">
    <name type="scientific">Rotaria magnacalcarata</name>
    <dbReference type="NCBI Taxonomy" id="392030"/>
    <lineage>
        <taxon>Eukaryota</taxon>
        <taxon>Metazoa</taxon>
        <taxon>Spiralia</taxon>
        <taxon>Gnathifera</taxon>
        <taxon>Rotifera</taxon>
        <taxon>Eurotatoria</taxon>
        <taxon>Bdelloidea</taxon>
        <taxon>Philodinida</taxon>
        <taxon>Philodinidae</taxon>
        <taxon>Rotaria</taxon>
    </lineage>
</organism>
<protein>
    <submittedName>
        <fullName evidence="1">Uncharacterized protein</fullName>
    </submittedName>
</protein>
<gene>
    <name evidence="1" type="ORF">MBJ925_LOCUS23169</name>
</gene>
<sequence>MPSLERSIQTTSNSSLCKTMSIMNLKNDEHREISFDQVQSLSDDNFVQELENDEETQETSTFIEERVKIPNT</sequence>